<evidence type="ECO:0000256" key="2">
    <source>
        <dbReference type="ARBA" id="ARBA00006656"/>
    </source>
</evidence>
<sequence length="225" mass="25642">MNPSWSIMWTATVSLAFIISMQTGIVSQSIVHKNDNGLEKKFVSNGIHGDTNTEGTLQSPYRFETKAEETFKHYMLTRHKQLHGNDTYRTHQDEISRHIHQLEDSDGIVNLGNVSSRLARRQTSQTCNKMPLYVNFRDIGWTWIYSPAGFNAFYCQGECDKPLSEPTAQLYAKVQALADETKASKNKPLCCVPTKTSSLEVEYFKGRNKYTLKMDDIIVEECGCR</sequence>
<dbReference type="CDD" id="cd13756">
    <property type="entry name" value="TGF_beta_BMPs_GDFs"/>
    <property type="match status" value="1"/>
</dbReference>
<comment type="caution">
    <text evidence="9">The sequence shown here is derived from an EMBL/GenBank/DDBJ whole genome shotgun (WGS) entry which is preliminary data.</text>
</comment>
<dbReference type="Gene3D" id="2.10.90.10">
    <property type="entry name" value="Cystine-knot cytokines"/>
    <property type="match status" value="1"/>
</dbReference>
<dbReference type="SMART" id="SM00204">
    <property type="entry name" value="TGFB"/>
    <property type="match status" value="1"/>
</dbReference>
<evidence type="ECO:0000256" key="6">
    <source>
        <dbReference type="RuleBase" id="RU000354"/>
    </source>
</evidence>
<accession>A0ABD3XX79</accession>
<dbReference type="InterPro" id="IPR015615">
    <property type="entry name" value="TGF-beta-rel"/>
</dbReference>
<dbReference type="InterPro" id="IPR001839">
    <property type="entry name" value="TGF-b_C"/>
</dbReference>
<keyword evidence="3" id="KW-0964">Secreted</keyword>
<dbReference type="PANTHER" id="PTHR11848">
    <property type="entry name" value="TGF-BETA FAMILY"/>
    <property type="match status" value="1"/>
</dbReference>
<dbReference type="Pfam" id="PF00019">
    <property type="entry name" value="TGF_beta"/>
    <property type="match status" value="1"/>
</dbReference>
<dbReference type="AlphaFoldDB" id="A0ABD3XX79"/>
<evidence type="ECO:0000256" key="3">
    <source>
        <dbReference type="ARBA" id="ARBA00022525"/>
    </source>
</evidence>
<dbReference type="EMBL" id="JBJQND010000001">
    <property type="protein sequence ID" value="KAL3890781.1"/>
    <property type="molecule type" value="Genomic_DNA"/>
</dbReference>
<dbReference type="GO" id="GO:0008083">
    <property type="term" value="F:growth factor activity"/>
    <property type="evidence" value="ECO:0007669"/>
    <property type="project" value="UniProtKB-KW"/>
</dbReference>
<keyword evidence="7" id="KW-0732">Signal</keyword>
<evidence type="ECO:0000256" key="7">
    <source>
        <dbReference type="SAM" id="SignalP"/>
    </source>
</evidence>
<keyword evidence="4 6" id="KW-0339">Growth factor</keyword>
<dbReference type="InterPro" id="IPR017948">
    <property type="entry name" value="TGFb_CS"/>
</dbReference>
<proteinExistence type="inferred from homology"/>
<organism evidence="9 10">
    <name type="scientific">Sinanodonta woodiana</name>
    <name type="common">Chinese pond mussel</name>
    <name type="synonym">Anodonta woodiana</name>
    <dbReference type="NCBI Taxonomy" id="1069815"/>
    <lineage>
        <taxon>Eukaryota</taxon>
        <taxon>Metazoa</taxon>
        <taxon>Spiralia</taxon>
        <taxon>Lophotrochozoa</taxon>
        <taxon>Mollusca</taxon>
        <taxon>Bivalvia</taxon>
        <taxon>Autobranchia</taxon>
        <taxon>Heteroconchia</taxon>
        <taxon>Palaeoheterodonta</taxon>
        <taxon>Unionida</taxon>
        <taxon>Unionoidea</taxon>
        <taxon>Unionidae</taxon>
        <taxon>Unioninae</taxon>
        <taxon>Sinanodonta</taxon>
    </lineage>
</organism>
<reference evidence="9 10" key="1">
    <citation type="submission" date="2024-11" db="EMBL/GenBank/DDBJ databases">
        <title>Chromosome-level genome assembly of the freshwater bivalve Anodonta woodiana.</title>
        <authorList>
            <person name="Chen X."/>
        </authorList>
    </citation>
    <scope>NUCLEOTIDE SEQUENCE [LARGE SCALE GENOMIC DNA]</scope>
    <source>
        <strain evidence="9">MN2024</strain>
        <tissue evidence="9">Gills</tissue>
    </source>
</reference>
<evidence type="ECO:0000256" key="1">
    <source>
        <dbReference type="ARBA" id="ARBA00004613"/>
    </source>
</evidence>
<evidence type="ECO:0000256" key="4">
    <source>
        <dbReference type="ARBA" id="ARBA00023030"/>
    </source>
</evidence>
<dbReference type="PROSITE" id="PS51362">
    <property type="entry name" value="TGF_BETA_2"/>
    <property type="match status" value="1"/>
</dbReference>
<protein>
    <recommendedName>
        <fullName evidence="8">TGF-beta family profile domain-containing protein</fullName>
    </recommendedName>
</protein>
<dbReference type="GO" id="GO:0005576">
    <property type="term" value="C:extracellular region"/>
    <property type="evidence" value="ECO:0007669"/>
    <property type="project" value="UniProtKB-SubCell"/>
</dbReference>
<dbReference type="PROSITE" id="PS00250">
    <property type="entry name" value="TGF_BETA_1"/>
    <property type="match status" value="1"/>
</dbReference>
<evidence type="ECO:0000256" key="5">
    <source>
        <dbReference type="ARBA" id="ARBA00023157"/>
    </source>
</evidence>
<name>A0ABD3XX79_SINWO</name>
<evidence type="ECO:0000313" key="9">
    <source>
        <dbReference type="EMBL" id="KAL3890781.1"/>
    </source>
</evidence>
<comment type="similarity">
    <text evidence="2 6">Belongs to the TGF-beta family.</text>
</comment>
<gene>
    <name evidence="9" type="ORF">ACJMK2_003059</name>
</gene>
<dbReference type="Proteomes" id="UP001634394">
    <property type="component" value="Unassembled WGS sequence"/>
</dbReference>
<feature type="domain" description="TGF-beta family profile" evidence="8">
    <location>
        <begin position="117"/>
        <end position="225"/>
    </location>
</feature>
<keyword evidence="5" id="KW-1015">Disulfide bond</keyword>
<feature type="signal peptide" evidence="7">
    <location>
        <begin position="1"/>
        <end position="27"/>
    </location>
</feature>
<keyword evidence="10" id="KW-1185">Reference proteome</keyword>
<evidence type="ECO:0000259" key="8">
    <source>
        <dbReference type="PROSITE" id="PS51362"/>
    </source>
</evidence>
<evidence type="ECO:0000313" key="10">
    <source>
        <dbReference type="Proteomes" id="UP001634394"/>
    </source>
</evidence>
<feature type="chain" id="PRO_5044760529" description="TGF-beta family profile domain-containing protein" evidence="7">
    <location>
        <begin position="28"/>
        <end position="225"/>
    </location>
</feature>
<dbReference type="SUPFAM" id="SSF57501">
    <property type="entry name" value="Cystine-knot cytokines"/>
    <property type="match status" value="1"/>
</dbReference>
<dbReference type="InterPro" id="IPR029034">
    <property type="entry name" value="Cystine-knot_cytokine"/>
</dbReference>
<comment type="subcellular location">
    <subcellularLocation>
        <location evidence="1">Secreted</location>
    </subcellularLocation>
</comment>